<keyword evidence="8" id="KW-1185">Reference proteome</keyword>
<keyword evidence="2 4" id="KW-0378">Hydrolase</keyword>
<evidence type="ECO:0000259" key="5">
    <source>
        <dbReference type="Pfam" id="PF01055"/>
    </source>
</evidence>
<evidence type="ECO:0000313" key="7">
    <source>
        <dbReference type="EMBL" id="CAD5122899.1"/>
    </source>
</evidence>
<dbReference type="Proteomes" id="UP000549394">
    <property type="component" value="Unassembled WGS sequence"/>
</dbReference>
<dbReference type="Gene3D" id="2.60.40.1180">
    <property type="entry name" value="Golgi alpha-mannosidase II"/>
    <property type="match status" value="1"/>
</dbReference>
<evidence type="ECO:0000256" key="1">
    <source>
        <dbReference type="ARBA" id="ARBA00007806"/>
    </source>
</evidence>
<dbReference type="GO" id="GO:0004553">
    <property type="term" value="F:hydrolase activity, hydrolyzing O-glycosyl compounds"/>
    <property type="evidence" value="ECO:0007669"/>
    <property type="project" value="InterPro"/>
</dbReference>
<feature type="domain" description="Glycoside hydrolase family 31 TIM barrel" evidence="5">
    <location>
        <begin position="267"/>
        <end position="567"/>
    </location>
</feature>
<proteinExistence type="inferred from homology"/>
<dbReference type="OrthoDB" id="10070917at2759"/>
<dbReference type="PANTHER" id="PTHR43053:SF4">
    <property type="entry name" value="MYOGENESIS-REGULATING GLYCOSIDASE"/>
    <property type="match status" value="1"/>
</dbReference>
<keyword evidence="3 4" id="KW-0326">Glycosidase</keyword>
<dbReference type="PANTHER" id="PTHR43053">
    <property type="entry name" value="GLYCOSIDASE FAMILY 31"/>
    <property type="match status" value="1"/>
</dbReference>
<comment type="similarity">
    <text evidence="1 4">Belongs to the glycosyl hydrolase 31 family.</text>
</comment>
<dbReference type="GO" id="GO:0005975">
    <property type="term" value="P:carbohydrate metabolic process"/>
    <property type="evidence" value="ECO:0007669"/>
    <property type="project" value="InterPro"/>
</dbReference>
<name>A0A7I8W2U8_9ANNE</name>
<dbReference type="Pfam" id="PF01055">
    <property type="entry name" value="Glyco_hydro_31_2nd"/>
    <property type="match status" value="1"/>
</dbReference>
<dbReference type="SUPFAM" id="SSF51011">
    <property type="entry name" value="Glycosyl hydrolase domain"/>
    <property type="match status" value="1"/>
</dbReference>
<dbReference type="CDD" id="cd06592">
    <property type="entry name" value="GH31_NET37"/>
    <property type="match status" value="1"/>
</dbReference>
<organism evidence="7 8">
    <name type="scientific">Dimorphilus gyrociliatus</name>
    <dbReference type="NCBI Taxonomy" id="2664684"/>
    <lineage>
        <taxon>Eukaryota</taxon>
        <taxon>Metazoa</taxon>
        <taxon>Spiralia</taxon>
        <taxon>Lophotrochozoa</taxon>
        <taxon>Annelida</taxon>
        <taxon>Polychaeta</taxon>
        <taxon>Polychaeta incertae sedis</taxon>
        <taxon>Dinophilidae</taxon>
        <taxon>Dimorphilus</taxon>
    </lineage>
</organism>
<feature type="domain" description="Glycosyl hydrolase family 31 C-terminal" evidence="6">
    <location>
        <begin position="582"/>
        <end position="664"/>
    </location>
</feature>
<dbReference type="Pfam" id="PF21365">
    <property type="entry name" value="Glyco_hydro_31_3rd"/>
    <property type="match status" value="1"/>
</dbReference>
<evidence type="ECO:0000259" key="6">
    <source>
        <dbReference type="Pfam" id="PF21365"/>
    </source>
</evidence>
<dbReference type="InterPro" id="IPR000322">
    <property type="entry name" value="Glyco_hydro_31_TIM"/>
</dbReference>
<dbReference type="InterPro" id="IPR017853">
    <property type="entry name" value="GH"/>
</dbReference>
<evidence type="ECO:0000256" key="3">
    <source>
        <dbReference type="ARBA" id="ARBA00023295"/>
    </source>
</evidence>
<protein>
    <submittedName>
        <fullName evidence="7">Uncharacterized protein</fullName>
    </submittedName>
</protein>
<dbReference type="AlphaFoldDB" id="A0A7I8W2U8"/>
<evidence type="ECO:0000256" key="2">
    <source>
        <dbReference type="ARBA" id="ARBA00022801"/>
    </source>
</evidence>
<dbReference type="InterPro" id="IPR050985">
    <property type="entry name" value="Alpha-glycosidase_related"/>
</dbReference>
<dbReference type="EMBL" id="CAJFCJ010000019">
    <property type="protein sequence ID" value="CAD5122899.1"/>
    <property type="molecule type" value="Genomic_DNA"/>
</dbReference>
<dbReference type="InterPro" id="IPR048395">
    <property type="entry name" value="Glyco_hydro_31_C"/>
</dbReference>
<gene>
    <name evidence="7" type="ORF">DGYR_LOCUS10641</name>
</gene>
<comment type="caution">
    <text evidence="7">The sequence shown here is derived from an EMBL/GenBank/DDBJ whole genome shotgun (WGS) entry which is preliminary data.</text>
</comment>
<sequence length="667" mass="76548">MNRLTTTIGLLSTALAIWFGLLSPKTLNSFTRFQDMNIKWDSMKFNFETDDSIVRLSGQFGRNLKVLASINPCPDELYDNGAKNCIEFTGESRLEIEPQLDNSGRCYRIKWTPLNSNFIPEDCIDINKAYWYGGASVYEQHWPINKQKHRMTAYVSGDILAPAELNYEYGGVLERYWISSKGAGIYVQPDIPLHVGFNDNSNGLLCLKSSFEAPYLRDSQASVKSILDYTICLSDNVKSVHKVMSKKFFDKPQSVPDERMFKSPVWSTWAKYKMNVNINDVKELAEDINRYEMANSQIEIDDKFSTFYGEFDFDPVKFPNVSSFINEIKKSMNFRVTAWIVPFANNDSEAFREGDSKGYWVKNVGGRTEIVKWWQGFGGLLDVTNPEATKWFIKRLEKFRSQSNIDSFKFDAGEANYVPPNAVFYRQLINPTSYATYYAQLVFSFGSQIETRIGFQSQKFGIFVRMFDKHSSWGFDNGLASLIPNALQFGIVGYPFILPDMIGGNGYSGNQDEWTSSTKLPSKELFIRWMLLTACLPAMQFSFVPWQYDNETIKIGKDAIHLHETLITPAVLRAAAESVSHGFPIIRPIWWLEPNEDKALRVEDQFLIGNELLIAPIIMENSRYRNIYLPSGNWQDKLRNELVTGGKTLLNYYLDLHEVAIFRRIVL</sequence>
<reference evidence="7 8" key="1">
    <citation type="submission" date="2020-08" db="EMBL/GenBank/DDBJ databases">
        <authorList>
            <person name="Hejnol A."/>
        </authorList>
    </citation>
    <scope>NUCLEOTIDE SEQUENCE [LARGE SCALE GENOMIC DNA]</scope>
</reference>
<evidence type="ECO:0000313" key="8">
    <source>
        <dbReference type="Proteomes" id="UP000549394"/>
    </source>
</evidence>
<dbReference type="SUPFAM" id="SSF51445">
    <property type="entry name" value="(Trans)glycosidases"/>
    <property type="match status" value="1"/>
</dbReference>
<evidence type="ECO:0000256" key="4">
    <source>
        <dbReference type="RuleBase" id="RU361185"/>
    </source>
</evidence>
<accession>A0A7I8W2U8</accession>
<dbReference type="InterPro" id="IPR013780">
    <property type="entry name" value="Glyco_hydro_b"/>
</dbReference>
<dbReference type="Gene3D" id="3.20.20.80">
    <property type="entry name" value="Glycosidases"/>
    <property type="match status" value="1"/>
</dbReference>